<feature type="domain" description="Retrotransposon Copia-like N-terminal" evidence="1">
    <location>
        <begin position="9"/>
        <end position="55"/>
    </location>
</feature>
<dbReference type="PANTHER" id="PTHR37610">
    <property type="entry name" value="CCHC-TYPE DOMAIN-CONTAINING PROTEIN"/>
    <property type="match status" value="1"/>
</dbReference>
<dbReference type="GeneID" id="127747692"/>
<reference evidence="3" key="2">
    <citation type="submission" date="2025-08" db="UniProtKB">
        <authorList>
            <consortium name="RefSeq"/>
        </authorList>
    </citation>
    <scope>IDENTIFICATION</scope>
    <source>
        <tissue evidence="3">Whole plant</tissue>
    </source>
</reference>
<dbReference type="InterPro" id="IPR029472">
    <property type="entry name" value="Copia-like_N"/>
</dbReference>
<dbReference type="PANTHER" id="PTHR37610:SF97">
    <property type="entry name" value="RETROTRANSPOSON GAG DOMAIN-CONTAINING PROTEIN"/>
    <property type="match status" value="1"/>
</dbReference>
<sequence>MADPFFLAPANQPNLVLVTQQLTEENYHSWSRAMKKALNAKRKLGFVTGTVPRPDPALDPEQFETWQCINDVVSTWILNSVSKEIASSLVYADSAEELWNDLTERFQHGNGPRNFEIKRELMNLRQGALTVS</sequence>
<name>A0A9C6WU15_ARADU</name>
<evidence type="ECO:0000259" key="1">
    <source>
        <dbReference type="Pfam" id="PF14244"/>
    </source>
</evidence>
<dbReference type="KEGG" id="adu:127747692"/>
<evidence type="ECO:0000313" key="2">
    <source>
        <dbReference type="Proteomes" id="UP000515211"/>
    </source>
</evidence>
<dbReference type="AlphaFoldDB" id="A0A9C6WU15"/>
<gene>
    <name evidence="3" type="primary">LOC127747692</name>
</gene>
<reference evidence="2" key="1">
    <citation type="journal article" date="2016" name="Nat. Genet.">
        <title>The genome sequences of Arachis duranensis and Arachis ipaensis, the diploid ancestors of cultivated peanut.</title>
        <authorList>
            <person name="Bertioli D.J."/>
            <person name="Cannon S.B."/>
            <person name="Froenicke L."/>
            <person name="Huang G."/>
            <person name="Farmer A.D."/>
            <person name="Cannon E.K."/>
            <person name="Liu X."/>
            <person name="Gao D."/>
            <person name="Clevenger J."/>
            <person name="Dash S."/>
            <person name="Ren L."/>
            <person name="Moretzsohn M.C."/>
            <person name="Shirasawa K."/>
            <person name="Huang W."/>
            <person name="Vidigal B."/>
            <person name="Abernathy B."/>
            <person name="Chu Y."/>
            <person name="Niederhuth C.E."/>
            <person name="Umale P."/>
            <person name="Araujo A.C."/>
            <person name="Kozik A."/>
            <person name="Kim K.D."/>
            <person name="Burow M.D."/>
            <person name="Varshney R.K."/>
            <person name="Wang X."/>
            <person name="Zhang X."/>
            <person name="Barkley N."/>
            <person name="Guimaraes P.M."/>
            <person name="Isobe S."/>
            <person name="Guo B."/>
            <person name="Liao B."/>
            <person name="Stalker H.T."/>
            <person name="Schmitz R.J."/>
            <person name="Scheffler B.E."/>
            <person name="Leal-Bertioli S.C."/>
            <person name="Xun X."/>
            <person name="Jackson S.A."/>
            <person name="Michelmore R."/>
            <person name="Ozias-Akins P."/>
        </authorList>
    </citation>
    <scope>NUCLEOTIDE SEQUENCE [LARGE SCALE GENOMIC DNA]</scope>
    <source>
        <strain evidence="2">cv. V14167</strain>
    </source>
</reference>
<organism evidence="2 3">
    <name type="scientific">Arachis duranensis</name>
    <name type="common">Wild peanut</name>
    <dbReference type="NCBI Taxonomy" id="130453"/>
    <lineage>
        <taxon>Eukaryota</taxon>
        <taxon>Viridiplantae</taxon>
        <taxon>Streptophyta</taxon>
        <taxon>Embryophyta</taxon>
        <taxon>Tracheophyta</taxon>
        <taxon>Spermatophyta</taxon>
        <taxon>Magnoliopsida</taxon>
        <taxon>eudicotyledons</taxon>
        <taxon>Gunneridae</taxon>
        <taxon>Pentapetalae</taxon>
        <taxon>rosids</taxon>
        <taxon>fabids</taxon>
        <taxon>Fabales</taxon>
        <taxon>Fabaceae</taxon>
        <taxon>Papilionoideae</taxon>
        <taxon>50 kb inversion clade</taxon>
        <taxon>dalbergioids sensu lato</taxon>
        <taxon>Dalbergieae</taxon>
        <taxon>Pterocarpus clade</taxon>
        <taxon>Arachis</taxon>
    </lineage>
</organism>
<dbReference type="RefSeq" id="XP_052117815.1">
    <property type="nucleotide sequence ID" value="XM_052261855.1"/>
</dbReference>
<keyword evidence="2" id="KW-1185">Reference proteome</keyword>
<dbReference type="Pfam" id="PF14244">
    <property type="entry name" value="Retrotran_gag_3"/>
    <property type="match status" value="1"/>
</dbReference>
<evidence type="ECO:0000313" key="3">
    <source>
        <dbReference type="RefSeq" id="XP_052117815.1"/>
    </source>
</evidence>
<accession>A0A9C6WU15</accession>
<proteinExistence type="predicted"/>
<protein>
    <submittedName>
        <fullName evidence="3">Uncharacterized protein LOC127747692</fullName>
    </submittedName>
</protein>
<dbReference type="Proteomes" id="UP000515211">
    <property type="component" value="Chromosome 1"/>
</dbReference>